<feature type="transmembrane region" description="Helical" evidence="1">
    <location>
        <begin position="107"/>
        <end position="131"/>
    </location>
</feature>
<evidence type="ECO:0000313" key="2">
    <source>
        <dbReference type="EMBL" id="RBO92221.1"/>
    </source>
</evidence>
<protein>
    <submittedName>
        <fullName evidence="2">Putative small integral membrane protein</fullName>
    </submittedName>
</protein>
<keyword evidence="1" id="KW-1133">Transmembrane helix</keyword>
<feature type="transmembrane region" description="Helical" evidence="1">
    <location>
        <begin position="68"/>
        <end position="95"/>
    </location>
</feature>
<dbReference type="InterPro" id="IPR018681">
    <property type="entry name" value="DUF2165_transmembrane"/>
</dbReference>
<name>A0A366DQ53_9HYPH</name>
<evidence type="ECO:0000313" key="3">
    <source>
        <dbReference type="Proteomes" id="UP000252893"/>
    </source>
</evidence>
<comment type="caution">
    <text evidence="2">The sequence shown here is derived from an EMBL/GenBank/DDBJ whole genome shotgun (WGS) entry which is preliminary data.</text>
</comment>
<dbReference type="Proteomes" id="UP000252893">
    <property type="component" value="Unassembled WGS sequence"/>
</dbReference>
<accession>A0A366DQ53</accession>
<keyword evidence="1" id="KW-0812">Transmembrane</keyword>
<dbReference type="EMBL" id="QNRH01000007">
    <property type="protein sequence ID" value="RBO92221.1"/>
    <property type="molecule type" value="Genomic_DNA"/>
</dbReference>
<reference evidence="2 3" key="1">
    <citation type="submission" date="2018-06" db="EMBL/GenBank/DDBJ databases">
        <title>Genomic Encyclopedia of Type Strains, Phase IV (KMG-IV): sequencing the most valuable type-strain genomes for metagenomic binning, comparative biology and taxonomic classification.</title>
        <authorList>
            <person name="Goeker M."/>
        </authorList>
    </citation>
    <scope>NUCLEOTIDE SEQUENCE [LARGE SCALE GENOMIC DNA]</scope>
    <source>
        <strain evidence="2 3">DSM 25619</strain>
    </source>
</reference>
<keyword evidence="1" id="KW-0472">Membrane</keyword>
<gene>
    <name evidence="2" type="ORF">DFR47_107120</name>
</gene>
<dbReference type="AlphaFoldDB" id="A0A366DQ53"/>
<keyword evidence="3" id="KW-1185">Reference proteome</keyword>
<feature type="transmembrane region" description="Helical" evidence="1">
    <location>
        <begin position="143"/>
        <end position="165"/>
    </location>
</feature>
<organism evidence="2 3">
    <name type="scientific">Pseudochrobactrum asaccharolyticum</name>
    <dbReference type="NCBI Taxonomy" id="354351"/>
    <lineage>
        <taxon>Bacteria</taxon>
        <taxon>Pseudomonadati</taxon>
        <taxon>Pseudomonadota</taxon>
        <taxon>Alphaproteobacteria</taxon>
        <taxon>Hyphomicrobiales</taxon>
        <taxon>Brucellaceae</taxon>
        <taxon>Pseudochrobactrum</taxon>
    </lineage>
</organism>
<dbReference type="OrthoDB" id="4230235at2"/>
<sequence length="174" mass="18727">METIIIPKVIILAGLAIWLGIAMINNIVDSSTNVKNLEATLTMSLLIEDPTAEQGLAQRAWTKNTAAIILYCIAVIQAIVATMLLVASISFILAMAGSVSCLVATDIANIALSAFTAIWFFFLCGGLWFGYWIKQGQIQSVHFSLLLISIAALIFVNETAIANIMPPQTIAVKK</sequence>
<proteinExistence type="predicted"/>
<feature type="transmembrane region" description="Helical" evidence="1">
    <location>
        <begin position="6"/>
        <end position="28"/>
    </location>
</feature>
<dbReference type="RefSeq" id="WP_113945537.1">
    <property type="nucleotide sequence ID" value="NZ_JBHEEG010000009.1"/>
</dbReference>
<evidence type="ECO:0000256" key="1">
    <source>
        <dbReference type="SAM" id="Phobius"/>
    </source>
</evidence>
<dbReference type="Pfam" id="PF09933">
    <property type="entry name" value="DUF2165"/>
    <property type="match status" value="1"/>
</dbReference>